<evidence type="ECO:0000256" key="8">
    <source>
        <dbReference type="SAM" id="Phobius"/>
    </source>
</evidence>
<feature type="transmembrane region" description="Helical" evidence="8">
    <location>
        <begin position="323"/>
        <end position="344"/>
    </location>
</feature>
<reference evidence="11 12" key="1">
    <citation type="journal article" date="2020" name="Nature">
        <title>Six reference-quality genomes reveal evolution of bat adaptations.</title>
        <authorList>
            <person name="Jebb D."/>
            <person name="Huang Z."/>
            <person name="Pippel M."/>
            <person name="Hughes G.M."/>
            <person name="Lavrichenko K."/>
            <person name="Devanna P."/>
            <person name="Winkler S."/>
            <person name="Jermiin L.S."/>
            <person name="Skirmuntt E.C."/>
            <person name="Katzourakis A."/>
            <person name="Burkitt-Gray L."/>
            <person name="Ray D.A."/>
            <person name="Sullivan K.A.M."/>
            <person name="Roscito J.G."/>
            <person name="Kirilenko B.M."/>
            <person name="Davalos L.M."/>
            <person name="Corthals A.P."/>
            <person name="Power M.L."/>
            <person name="Jones G."/>
            <person name="Ransome R.D."/>
            <person name="Dechmann D.K.N."/>
            <person name="Locatelli A.G."/>
            <person name="Puechmaille S.J."/>
            <person name="Fedrigo O."/>
            <person name="Jarvis E.D."/>
            <person name="Hiller M."/>
            <person name="Vernes S.C."/>
            <person name="Myers E.W."/>
            <person name="Teeling E.C."/>
        </authorList>
    </citation>
    <scope>NUCLEOTIDE SEQUENCE [LARGE SCALE GENOMIC DNA]</scope>
    <source>
        <strain evidence="11">Bat1K_MPI-CBG_1</strain>
    </source>
</reference>
<dbReference type="PROSITE" id="PS01356">
    <property type="entry name" value="HEMATOPO_REC_S_F2"/>
    <property type="match status" value="1"/>
</dbReference>
<evidence type="ECO:0000313" key="12">
    <source>
        <dbReference type="Proteomes" id="UP000664940"/>
    </source>
</evidence>
<keyword evidence="2 8" id="KW-0812">Transmembrane</keyword>
<evidence type="ECO:0000256" key="7">
    <source>
        <dbReference type="ARBA" id="ARBA00023180"/>
    </source>
</evidence>
<dbReference type="InterPro" id="IPR015321">
    <property type="entry name" value="TypeI_recpt_CBD"/>
</dbReference>
<feature type="signal peptide" evidence="9">
    <location>
        <begin position="1"/>
        <end position="21"/>
    </location>
</feature>
<sequence length="396" mass="44275">MGPLATAVLVAMLFDPALLLAQQGRPTEETTPSINVQFDLSSRALTWDCVQNVTATACDMTRQTLGMLRLKPQKGTCQCLFQGHILHKGATFTVTVKIGQREVTEKLLYANPGGNNTAAHNFSCFIYNADFMNCTWARGRAAPDDVQYFLYIWDPKRRTERPCRHYATEAGTHVGCHLDFVSELRQELYVLVNGSSEKAGIQFFDAILVLKRIEVHSPPSNITVGCNASHCLIRWERPRSHLSTSDREFQYQLHIQRQNKEQQDGNELVELSGDEENKYDFHSPQPRARHTVQIRAADSRILQWGAWSPPAAFGPGEQAPTLVHVYLLVILGTVISALALGYLFKRFVGMPVPQIKDKVNKEDDEIIWEKIPAAAGKAEGEDIVTVQELGESTVSV</sequence>
<dbReference type="PANTHER" id="PTHR23037">
    <property type="entry name" value="CYTOKINE RECEPTOR"/>
    <property type="match status" value="1"/>
</dbReference>
<dbReference type="FunFam" id="2.60.40.10:FF:001087">
    <property type="entry name" value="Colony stimulating factor 2 receptor alpha subunit"/>
    <property type="match status" value="1"/>
</dbReference>
<comment type="subcellular location">
    <subcellularLocation>
        <location evidence="1">Membrane</location>
        <topology evidence="1">Single-pass type I membrane protein</topology>
    </subcellularLocation>
</comment>
<dbReference type="PROSITE" id="PS50853">
    <property type="entry name" value="FN3"/>
    <property type="match status" value="1"/>
</dbReference>
<dbReference type="InterPro" id="IPR003532">
    <property type="entry name" value="Short_hematopoietin_rcpt_2_CS"/>
</dbReference>
<keyword evidence="7" id="KW-0325">Glycoprotein</keyword>
<accession>A0A833Z9Z7</accession>
<evidence type="ECO:0000259" key="10">
    <source>
        <dbReference type="PROSITE" id="PS50853"/>
    </source>
</evidence>
<evidence type="ECO:0000256" key="9">
    <source>
        <dbReference type="SAM" id="SignalP"/>
    </source>
</evidence>
<gene>
    <name evidence="11" type="ORF">HJG60_003362</name>
</gene>
<evidence type="ECO:0000256" key="3">
    <source>
        <dbReference type="ARBA" id="ARBA00022729"/>
    </source>
</evidence>
<comment type="caution">
    <text evidence="11">The sequence shown here is derived from an EMBL/GenBank/DDBJ whole genome shotgun (WGS) entry which is preliminary data.</text>
</comment>
<name>A0A833Z9Z7_9CHIR</name>
<dbReference type="Proteomes" id="UP000664940">
    <property type="component" value="Unassembled WGS sequence"/>
</dbReference>
<dbReference type="Pfam" id="PF18611">
    <property type="entry name" value="IL3Ra_N"/>
    <property type="match status" value="1"/>
</dbReference>
<dbReference type="GO" id="GO:0009897">
    <property type="term" value="C:external side of plasma membrane"/>
    <property type="evidence" value="ECO:0007669"/>
    <property type="project" value="TreeGrafter"/>
</dbReference>
<keyword evidence="4 8" id="KW-1133">Transmembrane helix</keyword>
<evidence type="ECO:0000313" key="11">
    <source>
        <dbReference type="EMBL" id="KAF6090240.1"/>
    </source>
</evidence>
<dbReference type="Pfam" id="PF09240">
    <property type="entry name" value="IL6Ra-bind"/>
    <property type="match status" value="1"/>
</dbReference>
<dbReference type="AlphaFoldDB" id="A0A833Z9Z7"/>
<evidence type="ECO:0000256" key="4">
    <source>
        <dbReference type="ARBA" id="ARBA00022989"/>
    </source>
</evidence>
<dbReference type="PANTHER" id="PTHR23037:SF46">
    <property type="entry name" value="INTERLEUKIN 5 RECEPTOR SUBUNIT ALPHA"/>
    <property type="match status" value="1"/>
</dbReference>
<dbReference type="InterPro" id="IPR003961">
    <property type="entry name" value="FN3_dom"/>
</dbReference>
<protein>
    <recommendedName>
        <fullName evidence="10">Fibronectin type-III domain-containing protein</fullName>
    </recommendedName>
</protein>
<evidence type="ECO:0000256" key="6">
    <source>
        <dbReference type="ARBA" id="ARBA00023170"/>
    </source>
</evidence>
<evidence type="ECO:0000256" key="1">
    <source>
        <dbReference type="ARBA" id="ARBA00004479"/>
    </source>
</evidence>
<evidence type="ECO:0000256" key="5">
    <source>
        <dbReference type="ARBA" id="ARBA00023136"/>
    </source>
</evidence>
<evidence type="ECO:0000256" key="2">
    <source>
        <dbReference type="ARBA" id="ARBA00022692"/>
    </source>
</evidence>
<dbReference type="EMBL" id="JABVXQ010000009">
    <property type="protein sequence ID" value="KAF6090240.1"/>
    <property type="molecule type" value="Genomic_DNA"/>
</dbReference>
<organism evidence="11 12">
    <name type="scientific">Phyllostomus discolor</name>
    <name type="common">pale spear-nosed bat</name>
    <dbReference type="NCBI Taxonomy" id="89673"/>
    <lineage>
        <taxon>Eukaryota</taxon>
        <taxon>Metazoa</taxon>
        <taxon>Chordata</taxon>
        <taxon>Craniata</taxon>
        <taxon>Vertebrata</taxon>
        <taxon>Euteleostomi</taxon>
        <taxon>Mammalia</taxon>
        <taxon>Eutheria</taxon>
        <taxon>Laurasiatheria</taxon>
        <taxon>Chiroptera</taxon>
        <taxon>Yangochiroptera</taxon>
        <taxon>Phyllostomidae</taxon>
        <taxon>Phyllostominae</taxon>
        <taxon>Phyllostomus</taxon>
    </lineage>
</organism>
<keyword evidence="6" id="KW-0675">Receptor</keyword>
<dbReference type="InterPro" id="IPR013783">
    <property type="entry name" value="Ig-like_fold"/>
</dbReference>
<dbReference type="SUPFAM" id="SSF49265">
    <property type="entry name" value="Fibronectin type III"/>
    <property type="match status" value="2"/>
</dbReference>
<keyword evidence="3 9" id="KW-0732">Signal</keyword>
<dbReference type="InterPro" id="IPR036116">
    <property type="entry name" value="FN3_sf"/>
</dbReference>
<feature type="chain" id="PRO_5032928702" description="Fibronectin type-III domain-containing protein" evidence="9">
    <location>
        <begin position="22"/>
        <end position="396"/>
    </location>
</feature>
<keyword evidence="5 8" id="KW-0472">Membrane</keyword>
<dbReference type="InterPro" id="IPR040907">
    <property type="entry name" value="IL3Ra_N"/>
</dbReference>
<dbReference type="GO" id="GO:0004896">
    <property type="term" value="F:cytokine receptor activity"/>
    <property type="evidence" value="ECO:0007669"/>
    <property type="project" value="InterPro"/>
</dbReference>
<feature type="domain" description="Fibronectin type-III" evidence="10">
    <location>
        <begin position="218"/>
        <end position="318"/>
    </location>
</feature>
<proteinExistence type="predicted"/>
<dbReference type="Gene3D" id="2.60.40.10">
    <property type="entry name" value="Immunoglobulins"/>
    <property type="match status" value="2"/>
</dbReference>